<dbReference type="KEGG" id="aaco:K1I37_07620"/>
<accession>T0CZD3</accession>
<feature type="domain" description="VTT" evidence="7">
    <location>
        <begin position="28"/>
        <end position="153"/>
    </location>
</feature>
<keyword evidence="4" id="KW-0812">Transmembrane</keyword>
<keyword evidence="9" id="KW-1185">Reference proteome</keyword>
<sequence>MIQHWIHHFGYFGVFLITFIEAIGFPFPAETTLTLSGIEWTEGVFRLVPLWAAGALGNIVGSTVAYSIGRFLGRPIVLYLGKYIGITAARLDKANEQFQRYEYAVLVIAKFIAGIRILVPYLAGINRMRFWIFWPVNTLSAIAWSGAFIIAGHYIGALVSKLWPFLHRYLIPVIIVVCLIVAAIVYLKVRSHRREKAQAQPQEIAKEAGEGALEESSAPSTTVDEADSREDDPSPRP</sequence>
<keyword evidence="6" id="KW-0472">Membrane</keyword>
<dbReference type="AlphaFoldDB" id="T0CZD3"/>
<comment type="similarity">
    <text evidence="2">Belongs to the DedA family.</text>
</comment>
<dbReference type="eggNOG" id="COG0586">
    <property type="taxonomic scope" value="Bacteria"/>
</dbReference>
<dbReference type="EMBL" id="CP080467">
    <property type="protein sequence ID" value="UNO50333.1"/>
    <property type="molecule type" value="Genomic_DNA"/>
</dbReference>
<reference evidence="9" key="1">
    <citation type="journal article" date="2022" name="G3 (Bethesda)">
        <title>Unveiling the complete genome sequence of Alicyclobacillus acidoterrestris DSM 3922T, a taint-producing strain.</title>
        <authorList>
            <person name="Leonardo I.C."/>
            <person name="Barreto Crespo M.T."/>
            <person name="Gaspar F.B."/>
        </authorList>
    </citation>
    <scope>NUCLEOTIDE SEQUENCE [LARGE SCALE GENOMIC DNA]</scope>
    <source>
        <strain evidence="9">DSM 3922</strain>
    </source>
</reference>
<keyword evidence="5" id="KW-1133">Transmembrane helix</keyword>
<dbReference type="InterPro" id="IPR032816">
    <property type="entry name" value="VTT_dom"/>
</dbReference>
<evidence type="ECO:0000256" key="5">
    <source>
        <dbReference type="ARBA" id="ARBA00022989"/>
    </source>
</evidence>
<gene>
    <name evidence="8" type="ORF">K1I37_07620</name>
</gene>
<accession>A0A9E7CX13</accession>
<evidence type="ECO:0000256" key="4">
    <source>
        <dbReference type="ARBA" id="ARBA00022692"/>
    </source>
</evidence>
<evidence type="ECO:0000313" key="8">
    <source>
        <dbReference type="EMBL" id="UNO50333.1"/>
    </source>
</evidence>
<dbReference type="PANTHER" id="PTHR42709">
    <property type="entry name" value="ALKALINE PHOSPHATASE LIKE PROTEIN"/>
    <property type="match status" value="1"/>
</dbReference>
<dbReference type="Proteomes" id="UP000829401">
    <property type="component" value="Chromosome"/>
</dbReference>
<comment type="subcellular location">
    <subcellularLocation>
        <location evidence="1">Cell membrane</location>
        <topology evidence="1">Multi-pass membrane protein</topology>
    </subcellularLocation>
</comment>
<dbReference type="OrthoDB" id="9782291at2"/>
<keyword evidence="3" id="KW-1003">Cell membrane</keyword>
<dbReference type="GO" id="GO:0005886">
    <property type="term" value="C:plasma membrane"/>
    <property type="evidence" value="ECO:0007669"/>
    <property type="project" value="UniProtKB-SubCell"/>
</dbReference>
<evidence type="ECO:0000256" key="6">
    <source>
        <dbReference type="ARBA" id="ARBA00023136"/>
    </source>
</evidence>
<proteinExistence type="inferred from homology"/>
<evidence type="ECO:0000259" key="7">
    <source>
        <dbReference type="Pfam" id="PF09335"/>
    </source>
</evidence>
<dbReference type="STRING" id="1356854.N007_10465"/>
<organism evidence="8 9">
    <name type="scientific">Alicyclobacillus acidoterrestris (strain ATCC 49025 / DSM 3922 / CIP 106132 / NCIMB 13137 / GD3B)</name>
    <dbReference type="NCBI Taxonomy" id="1356854"/>
    <lineage>
        <taxon>Bacteria</taxon>
        <taxon>Bacillati</taxon>
        <taxon>Bacillota</taxon>
        <taxon>Bacilli</taxon>
        <taxon>Bacillales</taxon>
        <taxon>Alicyclobacillaceae</taxon>
        <taxon>Alicyclobacillus</taxon>
    </lineage>
</organism>
<dbReference type="PANTHER" id="PTHR42709:SF6">
    <property type="entry name" value="UNDECAPRENYL PHOSPHATE TRANSPORTER A"/>
    <property type="match status" value="1"/>
</dbReference>
<evidence type="ECO:0000313" key="9">
    <source>
        <dbReference type="Proteomes" id="UP000829401"/>
    </source>
</evidence>
<evidence type="ECO:0000256" key="1">
    <source>
        <dbReference type="ARBA" id="ARBA00004651"/>
    </source>
</evidence>
<dbReference type="RefSeq" id="WP_021297146.1">
    <property type="nucleotide sequence ID" value="NZ_AURB01000145.1"/>
</dbReference>
<dbReference type="InterPro" id="IPR051311">
    <property type="entry name" value="DedA_domain"/>
</dbReference>
<evidence type="ECO:0000256" key="2">
    <source>
        <dbReference type="ARBA" id="ARBA00010792"/>
    </source>
</evidence>
<dbReference type="Pfam" id="PF09335">
    <property type="entry name" value="VTT_dom"/>
    <property type="match status" value="1"/>
</dbReference>
<name>T0CZD3_ALIAG</name>
<protein>
    <submittedName>
        <fullName evidence="8">DedA family protein</fullName>
    </submittedName>
</protein>
<evidence type="ECO:0000256" key="3">
    <source>
        <dbReference type="ARBA" id="ARBA00022475"/>
    </source>
</evidence>